<organism evidence="1 2">
    <name type="scientific">Rhypophila decipiens</name>
    <dbReference type="NCBI Taxonomy" id="261697"/>
    <lineage>
        <taxon>Eukaryota</taxon>
        <taxon>Fungi</taxon>
        <taxon>Dikarya</taxon>
        <taxon>Ascomycota</taxon>
        <taxon>Pezizomycotina</taxon>
        <taxon>Sordariomycetes</taxon>
        <taxon>Sordariomycetidae</taxon>
        <taxon>Sordariales</taxon>
        <taxon>Naviculisporaceae</taxon>
        <taxon>Rhypophila</taxon>
    </lineage>
</organism>
<feature type="non-terminal residue" evidence="1">
    <location>
        <position position="60"/>
    </location>
</feature>
<accession>A0AAN6Y398</accession>
<feature type="non-terminal residue" evidence="1">
    <location>
        <position position="1"/>
    </location>
</feature>
<comment type="caution">
    <text evidence="1">The sequence shown here is derived from an EMBL/GenBank/DDBJ whole genome shotgun (WGS) entry which is preliminary data.</text>
</comment>
<proteinExistence type="predicted"/>
<reference evidence="1" key="1">
    <citation type="journal article" date="2023" name="Mol. Phylogenet. Evol.">
        <title>Genome-scale phylogeny and comparative genomics of the fungal order Sordariales.</title>
        <authorList>
            <person name="Hensen N."/>
            <person name="Bonometti L."/>
            <person name="Westerberg I."/>
            <person name="Brannstrom I.O."/>
            <person name="Guillou S."/>
            <person name="Cros-Aarteil S."/>
            <person name="Calhoun S."/>
            <person name="Haridas S."/>
            <person name="Kuo A."/>
            <person name="Mondo S."/>
            <person name="Pangilinan J."/>
            <person name="Riley R."/>
            <person name="LaButti K."/>
            <person name="Andreopoulos B."/>
            <person name="Lipzen A."/>
            <person name="Chen C."/>
            <person name="Yan M."/>
            <person name="Daum C."/>
            <person name="Ng V."/>
            <person name="Clum A."/>
            <person name="Steindorff A."/>
            <person name="Ohm R.A."/>
            <person name="Martin F."/>
            <person name="Silar P."/>
            <person name="Natvig D.O."/>
            <person name="Lalanne C."/>
            <person name="Gautier V."/>
            <person name="Ament-Velasquez S.L."/>
            <person name="Kruys A."/>
            <person name="Hutchinson M.I."/>
            <person name="Powell A.J."/>
            <person name="Barry K."/>
            <person name="Miller A.N."/>
            <person name="Grigoriev I.V."/>
            <person name="Debuchy R."/>
            <person name="Gladieux P."/>
            <person name="Hiltunen Thoren M."/>
            <person name="Johannesson H."/>
        </authorList>
    </citation>
    <scope>NUCLEOTIDE SEQUENCE</scope>
    <source>
        <strain evidence="1">PSN293</strain>
    </source>
</reference>
<dbReference type="AlphaFoldDB" id="A0AAN6Y398"/>
<sequence>RSYQSLSPLYKAGFGVGLLAWGYIGLKTTPKAEEALGLVPREEDLAMLEKYKPKLMVIDK</sequence>
<dbReference type="Proteomes" id="UP001301769">
    <property type="component" value="Unassembled WGS sequence"/>
</dbReference>
<evidence type="ECO:0000313" key="1">
    <source>
        <dbReference type="EMBL" id="KAK4211679.1"/>
    </source>
</evidence>
<name>A0AAN6Y398_9PEZI</name>
<keyword evidence="2" id="KW-1185">Reference proteome</keyword>
<protein>
    <submittedName>
        <fullName evidence="1">Uncharacterized protein</fullName>
    </submittedName>
</protein>
<reference evidence="1" key="2">
    <citation type="submission" date="2023-05" db="EMBL/GenBank/DDBJ databases">
        <authorList>
            <consortium name="Lawrence Berkeley National Laboratory"/>
            <person name="Steindorff A."/>
            <person name="Hensen N."/>
            <person name="Bonometti L."/>
            <person name="Westerberg I."/>
            <person name="Brannstrom I.O."/>
            <person name="Guillou S."/>
            <person name="Cros-Aarteil S."/>
            <person name="Calhoun S."/>
            <person name="Haridas S."/>
            <person name="Kuo A."/>
            <person name="Mondo S."/>
            <person name="Pangilinan J."/>
            <person name="Riley R."/>
            <person name="Labutti K."/>
            <person name="Andreopoulos B."/>
            <person name="Lipzen A."/>
            <person name="Chen C."/>
            <person name="Yanf M."/>
            <person name="Daum C."/>
            <person name="Ng V."/>
            <person name="Clum A."/>
            <person name="Ohm R."/>
            <person name="Martin F."/>
            <person name="Silar P."/>
            <person name="Natvig D."/>
            <person name="Lalanne C."/>
            <person name="Gautier V."/>
            <person name="Ament-Velasquez S.L."/>
            <person name="Kruys A."/>
            <person name="Hutchinson M.I."/>
            <person name="Powell A.J."/>
            <person name="Barry K."/>
            <person name="Miller A.N."/>
            <person name="Grigoriev I.V."/>
            <person name="Debuchy R."/>
            <person name="Gladieux P."/>
            <person name="Thoren M.H."/>
            <person name="Johannesson H."/>
        </authorList>
    </citation>
    <scope>NUCLEOTIDE SEQUENCE</scope>
    <source>
        <strain evidence="1">PSN293</strain>
    </source>
</reference>
<dbReference type="EMBL" id="MU858143">
    <property type="protein sequence ID" value="KAK4211679.1"/>
    <property type="molecule type" value="Genomic_DNA"/>
</dbReference>
<evidence type="ECO:0000313" key="2">
    <source>
        <dbReference type="Proteomes" id="UP001301769"/>
    </source>
</evidence>
<gene>
    <name evidence="1" type="ORF">QBC37DRAFT_239996</name>
</gene>